<sequence>MYHRNHNIHPHIDNDRSINNVMLKQQQQQQQSSSKEEGLASASRYGSILFVDDGNSSVVIGEELDTKIINTAHQQHQHQQPTNAQRKWGIVTANLMVCLFVIAMIIRGSGTMIDNNTNNNDTFGIDGSLITTNNNTTNFPRPVENPTVPDGMTPGPPFFSWKSWGYGVVRDYWDQKKDDWREIEEELHRKNATEEEIQIAENDFWTSSAEGFGSNGN</sequence>
<dbReference type="KEGG" id="fcy:FRACYDRAFT_263844"/>
<name>A0A1E7EW96_9STRA</name>
<evidence type="ECO:0000313" key="2">
    <source>
        <dbReference type="EMBL" id="OEU10308.1"/>
    </source>
</evidence>
<evidence type="ECO:0000313" key="3">
    <source>
        <dbReference type="Proteomes" id="UP000095751"/>
    </source>
</evidence>
<evidence type="ECO:0008006" key="4">
    <source>
        <dbReference type="Google" id="ProtNLM"/>
    </source>
</evidence>
<accession>A0A1E7EW96</accession>
<gene>
    <name evidence="2" type="ORF">FRACYDRAFT_263844</name>
</gene>
<keyword evidence="1" id="KW-0472">Membrane</keyword>
<dbReference type="InParanoid" id="A0A1E7EW96"/>
<keyword evidence="3" id="KW-1185">Reference proteome</keyword>
<dbReference type="EMBL" id="KV784372">
    <property type="protein sequence ID" value="OEU10308.1"/>
    <property type="molecule type" value="Genomic_DNA"/>
</dbReference>
<organism evidence="2 3">
    <name type="scientific">Fragilariopsis cylindrus CCMP1102</name>
    <dbReference type="NCBI Taxonomy" id="635003"/>
    <lineage>
        <taxon>Eukaryota</taxon>
        <taxon>Sar</taxon>
        <taxon>Stramenopiles</taxon>
        <taxon>Ochrophyta</taxon>
        <taxon>Bacillariophyta</taxon>
        <taxon>Bacillariophyceae</taxon>
        <taxon>Bacillariophycidae</taxon>
        <taxon>Bacillariales</taxon>
        <taxon>Bacillariaceae</taxon>
        <taxon>Fragilariopsis</taxon>
    </lineage>
</organism>
<feature type="transmembrane region" description="Helical" evidence="1">
    <location>
        <begin position="88"/>
        <end position="106"/>
    </location>
</feature>
<reference evidence="2 3" key="1">
    <citation type="submission" date="2016-09" db="EMBL/GenBank/DDBJ databases">
        <title>Extensive genetic diversity and differential bi-allelic expression allows diatom success in the polar Southern Ocean.</title>
        <authorList>
            <consortium name="DOE Joint Genome Institute"/>
            <person name="Mock T."/>
            <person name="Otillar R.P."/>
            <person name="Strauss J."/>
            <person name="Dupont C."/>
            <person name="Frickenhaus S."/>
            <person name="Maumus F."/>
            <person name="Mcmullan M."/>
            <person name="Sanges R."/>
            <person name="Schmutz J."/>
            <person name="Toseland A."/>
            <person name="Valas R."/>
            <person name="Veluchamy A."/>
            <person name="Ward B.J."/>
            <person name="Allen A."/>
            <person name="Barry K."/>
            <person name="Falciatore A."/>
            <person name="Ferrante M."/>
            <person name="Fortunato A.E."/>
            <person name="Gloeckner G."/>
            <person name="Gruber A."/>
            <person name="Hipkin R."/>
            <person name="Janech M."/>
            <person name="Kroth P."/>
            <person name="Leese F."/>
            <person name="Lindquist E."/>
            <person name="Lyon B.R."/>
            <person name="Martin J."/>
            <person name="Mayer C."/>
            <person name="Parker M."/>
            <person name="Quesneville H."/>
            <person name="Raymond J."/>
            <person name="Uhlig C."/>
            <person name="Valentin K.U."/>
            <person name="Worden A.Z."/>
            <person name="Armbrust E.V."/>
            <person name="Bowler C."/>
            <person name="Green B."/>
            <person name="Moulton V."/>
            <person name="Van Oosterhout C."/>
            <person name="Grigoriev I."/>
        </authorList>
    </citation>
    <scope>NUCLEOTIDE SEQUENCE [LARGE SCALE GENOMIC DNA]</scope>
    <source>
        <strain evidence="2 3">CCMP1102</strain>
    </source>
</reference>
<proteinExistence type="predicted"/>
<dbReference type="AlphaFoldDB" id="A0A1E7EW96"/>
<protein>
    <recommendedName>
        <fullName evidence="4">Transmembrane protein</fullName>
    </recommendedName>
</protein>
<keyword evidence="1" id="KW-1133">Transmembrane helix</keyword>
<keyword evidence="1" id="KW-0812">Transmembrane</keyword>
<dbReference type="Proteomes" id="UP000095751">
    <property type="component" value="Unassembled WGS sequence"/>
</dbReference>
<evidence type="ECO:0000256" key="1">
    <source>
        <dbReference type="SAM" id="Phobius"/>
    </source>
</evidence>